<sequence>MIPGLSLCPPYDYFTFAELAKCSESLTNSSYHQLLLKVLSKANMSNTNSITSAINKHKKRKVAGSAFNTSYINYWNQRSMSANNTNLREESANVIEEVQERIMANFVDENNDSDDNDSSNDNQVTDIDSFDIPSHLNEGQMQFKSFSGSSLLNIDDERLTGLVDDVILQEIKNETNLKQFTLSKAASVLLAKVGECVPSSRKLRSTIRKSIGKSEDFDLIDMFDVNFIETLAFH</sequence>
<organism evidence="2 3">
    <name type="scientific">Helicostylum pulchrum</name>
    <dbReference type="NCBI Taxonomy" id="562976"/>
    <lineage>
        <taxon>Eukaryota</taxon>
        <taxon>Fungi</taxon>
        <taxon>Fungi incertae sedis</taxon>
        <taxon>Mucoromycota</taxon>
        <taxon>Mucoromycotina</taxon>
        <taxon>Mucoromycetes</taxon>
        <taxon>Mucorales</taxon>
        <taxon>Mucorineae</taxon>
        <taxon>Mucoraceae</taxon>
        <taxon>Helicostylum</taxon>
    </lineage>
</organism>
<proteinExistence type="predicted"/>
<keyword evidence="3" id="KW-1185">Reference proteome</keyword>
<gene>
    <name evidence="2" type="ORF">HPULCUR_011619</name>
</gene>
<accession>A0ABP9YGN3</accession>
<name>A0ABP9YGN3_9FUNG</name>
<dbReference type="EMBL" id="BAABUJ010000056">
    <property type="protein sequence ID" value="GAA5806091.1"/>
    <property type="molecule type" value="Genomic_DNA"/>
</dbReference>
<feature type="region of interest" description="Disordered" evidence="1">
    <location>
        <begin position="108"/>
        <end position="131"/>
    </location>
</feature>
<reference evidence="2 3" key="1">
    <citation type="submission" date="2024-04" db="EMBL/GenBank/DDBJ databases">
        <title>genome sequences of Mucor flavus KT1a and Helicostylum pulchrum KT1b strains isolation_sourced from the surface of a dry-aged beef.</title>
        <authorList>
            <person name="Toyotome T."/>
            <person name="Hosono M."/>
            <person name="Torimaru M."/>
            <person name="Fukuda K."/>
            <person name="Mikami N."/>
        </authorList>
    </citation>
    <scope>NUCLEOTIDE SEQUENCE [LARGE SCALE GENOMIC DNA]</scope>
    <source>
        <strain evidence="2 3">KT1b</strain>
    </source>
</reference>
<protein>
    <submittedName>
        <fullName evidence="2">Uncharacterized protein</fullName>
    </submittedName>
</protein>
<evidence type="ECO:0000256" key="1">
    <source>
        <dbReference type="SAM" id="MobiDB-lite"/>
    </source>
</evidence>
<evidence type="ECO:0000313" key="2">
    <source>
        <dbReference type="EMBL" id="GAA5806091.1"/>
    </source>
</evidence>
<comment type="caution">
    <text evidence="2">The sequence shown here is derived from an EMBL/GenBank/DDBJ whole genome shotgun (WGS) entry which is preliminary data.</text>
</comment>
<evidence type="ECO:0000313" key="3">
    <source>
        <dbReference type="Proteomes" id="UP001476247"/>
    </source>
</evidence>
<dbReference type="Proteomes" id="UP001476247">
    <property type="component" value="Unassembled WGS sequence"/>
</dbReference>
<feature type="compositionally biased region" description="Acidic residues" evidence="1">
    <location>
        <begin position="109"/>
        <end position="118"/>
    </location>
</feature>